<keyword evidence="2" id="KW-1185">Reference proteome</keyword>
<organism evidence="1 2">
    <name type="scientific">Allacma fusca</name>
    <dbReference type="NCBI Taxonomy" id="39272"/>
    <lineage>
        <taxon>Eukaryota</taxon>
        <taxon>Metazoa</taxon>
        <taxon>Ecdysozoa</taxon>
        <taxon>Arthropoda</taxon>
        <taxon>Hexapoda</taxon>
        <taxon>Collembola</taxon>
        <taxon>Symphypleona</taxon>
        <taxon>Sminthuridae</taxon>
        <taxon>Allacma</taxon>
    </lineage>
</organism>
<sequence length="34" mass="4165">MVLPKDLITRCWQGRFDWDTELPAPIQEDWNSFR</sequence>
<proteinExistence type="predicted"/>
<evidence type="ECO:0000313" key="1">
    <source>
        <dbReference type="EMBL" id="CAG7732269.1"/>
    </source>
</evidence>
<feature type="non-terminal residue" evidence="1">
    <location>
        <position position="34"/>
    </location>
</feature>
<accession>A0A8J2K655</accession>
<dbReference type="EMBL" id="CAJVCH010227637">
    <property type="protein sequence ID" value="CAG7732269.1"/>
    <property type="molecule type" value="Genomic_DNA"/>
</dbReference>
<evidence type="ECO:0000313" key="2">
    <source>
        <dbReference type="Proteomes" id="UP000708208"/>
    </source>
</evidence>
<reference evidence="1" key="1">
    <citation type="submission" date="2021-06" db="EMBL/GenBank/DDBJ databases">
        <authorList>
            <person name="Hodson N. C."/>
            <person name="Mongue J. A."/>
            <person name="Jaron S. K."/>
        </authorList>
    </citation>
    <scope>NUCLEOTIDE SEQUENCE</scope>
</reference>
<gene>
    <name evidence="1" type="ORF">AFUS01_LOCUS20792</name>
</gene>
<protein>
    <submittedName>
        <fullName evidence="1">Uncharacterized protein</fullName>
    </submittedName>
</protein>
<comment type="caution">
    <text evidence="1">The sequence shown here is derived from an EMBL/GenBank/DDBJ whole genome shotgun (WGS) entry which is preliminary data.</text>
</comment>
<dbReference type="AlphaFoldDB" id="A0A8J2K655"/>
<dbReference type="Proteomes" id="UP000708208">
    <property type="component" value="Unassembled WGS sequence"/>
</dbReference>
<name>A0A8J2K655_9HEXA</name>
<dbReference type="OrthoDB" id="5987340at2759"/>